<keyword evidence="1" id="KW-0812">Transmembrane</keyword>
<dbReference type="Proteomes" id="UP000261420">
    <property type="component" value="Unplaced"/>
</dbReference>
<feature type="transmembrane region" description="Helical" evidence="1">
    <location>
        <begin position="31"/>
        <end position="52"/>
    </location>
</feature>
<dbReference type="AlphaFoldDB" id="A0A3B4VJM5"/>
<organism evidence="2 3">
    <name type="scientific">Seriola dumerili</name>
    <name type="common">Greater amberjack</name>
    <name type="synonym">Caranx dumerili</name>
    <dbReference type="NCBI Taxonomy" id="41447"/>
    <lineage>
        <taxon>Eukaryota</taxon>
        <taxon>Metazoa</taxon>
        <taxon>Chordata</taxon>
        <taxon>Craniata</taxon>
        <taxon>Vertebrata</taxon>
        <taxon>Euteleostomi</taxon>
        <taxon>Actinopterygii</taxon>
        <taxon>Neopterygii</taxon>
        <taxon>Teleostei</taxon>
        <taxon>Neoteleostei</taxon>
        <taxon>Acanthomorphata</taxon>
        <taxon>Carangaria</taxon>
        <taxon>Carangiformes</taxon>
        <taxon>Carangidae</taxon>
        <taxon>Seriola</taxon>
    </lineage>
</organism>
<keyword evidence="1" id="KW-0472">Membrane</keyword>
<keyword evidence="3" id="KW-1185">Reference proteome</keyword>
<keyword evidence="1" id="KW-1133">Transmembrane helix</keyword>
<reference evidence="2" key="2">
    <citation type="submission" date="2025-09" db="UniProtKB">
        <authorList>
            <consortium name="Ensembl"/>
        </authorList>
    </citation>
    <scope>IDENTIFICATION</scope>
</reference>
<dbReference type="GeneTree" id="ENSGT01120000276926"/>
<dbReference type="GO" id="GO:0003676">
    <property type="term" value="F:nucleic acid binding"/>
    <property type="evidence" value="ECO:0007669"/>
    <property type="project" value="InterPro"/>
</dbReference>
<evidence type="ECO:0000313" key="2">
    <source>
        <dbReference type="Ensembl" id="ENSSDUP00000030779.1"/>
    </source>
</evidence>
<dbReference type="Ensembl" id="ENSSDUT00000031315.1">
    <property type="protein sequence ID" value="ENSSDUP00000030779.1"/>
    <property type="gene ID" value="ENSSDUG00000022176.1"/>
</dbReference>
<evidence type="ECO:0000256" key="1">
    <source>
        <dbReference type="SAM" id="Phobius"/>
    </source>
</evidence>
<accession>A0A3B4VJM5</accession>
<name>A0A3B4VJM5_SERDU</name>
<dbReference type="InterPro" id="IPR036397">
    <property type="entry name" value="RNaseH_sf"/>
</dbReference>
<dbReference type="Gene3D" id="3.30.420.10">
    <property type="entry name" value="Ribonuclease H-like superfamily/Ribonuclease H"/>
    <property type="match status" value="1"/>
</dbReference>
<reference evidence="2" key="1">
    <citation type="submission" date="2025-08" db="UniProtKB">
        <authorList>
            <consortium name="Ensembl"/>
        </authorList>
    </citation>
    <scope>IDENTIFICATION</scope>
</reference>
<evidence type="ECO:0000313" key="3">
    <source>
        <dbReference type="Proteomes" id="UP000261420"/>
    </source>
</evidence>
<sequence length="80" mass="9176">MLMSLHVWHTPRERFRAECLTPKVGGSAGSVMLWGAFCCHVLAPLAITWCSCEKENIKPSPKRLSEDLMNRRRKHCQIPK</sequence>
<proteinExistence type="predicted"/>
<protein>
    <submittedName>
        <fullName evidence="2">Uncharacterized protein</fullName>
    </submittedName>
</protein>